<evidence type="ECO:0000313" key="2">
    <source>
        <dbReference type="Proteomes" id="UP000015525"/>
    </source>
</evidence>
<gene>
    <name evidence="1" type="ORF">L288_10320</name>
</gene>
<proteinExistence type="predicted"/>
<evidence type="ECO:0000313" key="1">
    <source>
        <dbReference type="EMBL" id="EQB07024.1"/>
    </source>
</evidence>
<comment type="caution">
    <text evidence="1">The sequence shown here is derived from an EMBL/GenBank/DDBJ whole genome shotgun (WGS) entry which is preliminary data.</text>
</comment>
<accession>T0IBM6</accession>
<sequence>MEEGALPDGTRRQFLRGGMALATLPLASRLTAAAAAAEAAQPNLTIGWSFIAKRPEISATQLFQGYEGQHAPGAVAIFAKWGIVHYERNYVRRSVGTRPPFDVISEFGSRPGATKPSMCGKPNDPNWKSSHVMEVRETLISGAPLPFQKGPVLKRAILLRRPVDASADVFAQGAAQFAAGVSQSFGAASDRISLYMQSGPIEDILACKPVGSICEAVVMIWPKDGTFLPDSLPAPGSVAISSIIDLEAFASEIPA</sequence>
<organism evidence="1 2">
    <name type="scientific">Sphingobium quisquiliarum P25</name>
    <dbReference type="NCBI Taxonomy" id="1329909"/>
    <lineage>
        <taxon>Bacteria</taxon>
        <taxon>Pseudomonadati</taxon>
        <taxon>Pseudomonadota</taxon>
        <taxon>Alphaproteobacteria</taxon>
        <taxon>Sphingomonadales</taxon>
        <taxon>Sphingomonadaceae</taxon>
        <taxon>Sphingobium</taxon>
    </lineage>
</organism>
<protein>
    <submittedName>
        <fullName evidence="1">Uncharacterized protein</fullName>
    </submittedName>
</protein>
<dbReference type="EMBL" id="ATHO01000087">
    <property type="protein sequence ID" value="EQB07024.1"/>
    <property type="molecule type" value="Genomic_DNA"/>
</dbReference>
<dbReference type="Proteomes" id="UP000015525">
    <property type="component" value="Unassembled WGS sequence"/>
</dbReference>
<dbReference type="AlphaFoldDB" id="T0IBM6"/>
<dbReference type="PROSITE" id="PS51318">
    <property type="entry name" value="TAT"/>
    <property type="match status" value="1"/>
</dbReference>
<reference evidence="1 2" key="1">
    <citation type="journal article" date="2013" name="Genome Announc.">
        <title>Draft Genome Sequence of Sphingobium quisquiliarum Strain P25T, a Novel Hexachlorocyclohexane (HCH)-Degrading Bacterium Isolated from an HCH Dumpsite.</title>
        <authorList>
            <person name="Kumar Singh A."/>
            <person name="Sangwan N."/>
            <person name="Sharma A."/>
            <person name="Gupta V."/>
            <person name="Khurana J.P."/>
            <person name="Lal R."/>
        </authorList>
    </citation>
    <scope>NUCLEOTIDE SEQUENCE [LARGE SCALE GENOMIC DNA]</scope>
    <source>
        <strain evidence="1 2">P25</strain>
    </source>
</reference>
<name>T0IBM6_9SPHN</name>
<dbReference type="PATRIC" id="fig|1329909.3.peg.1989"/>
<keyword evidence="2" id="KW-1185">Reference proteome</keyword>
<dbReference type="InterPro" id="IPR006311">
    <property type="entry name" value="TAT_signal"/>
</dbReference>